<name>A0ABW3Z938_9HYPH</name>
<sequence length="377" mass="37900">QPASQPAPAAARSGVGPLGLAVATLMGAAIAIGVVALYGRELIGVPNVAAPAAAPDMSRVTALETKLDGVATDLSALRDRAAQTAQTSDTSAIDARIGDLGKAVEGSNARFEGLEREVRTLAERPAAVTIDTQATDALAGRLDALEERLKGAPTTEAITEIGQRLDGVAQRLEGLGQRLDGVGDSVQQAVAPLTGKIDSVESELKARPVGDPDARLVVALGALEQAIAAGRPFQAELAVVKGAGGDVAGGLEAFAAEGAPTPQALAAELKTILDGLSPQKPPVEGSVLDRLLANAGTIVKVTPTDATQGSGPEAARARVSALAARGDLAGALAARDQLDEAAKTATAAWAEKAQARLAANASLNDARQAAFSRLGAK</sequence>
<evidence type="ECO:0000256" key="1">
    <source>
        <dbReference type="SAM" id="Phobius"/>
    </source>
</evidence>
<dbReference type="RefSeq" id="WP_378775685.1">
    <property type="nucleotide sequence ID" value="NZ_JBHTMX010000089.1"/>
</dbReference>
<feature type="transmembrane region" description="Helical" evidence="1">
    <location>
        <begin position="18"/>
        <end position="38"/>
    </location>
</feature>
<keyword evidence="1" id="KW-0812">Transmembrane</keyword>
<comment type="caution">
    <text evidence="2">The sequence shown here is derived from an EMBL/GenBank/DDBJ whole genome shotgun (WGS) entry which is preliminary data.</text>
</comment>
<protein>
    <submittedName>
        <fullName evidence="2">COG4223 family protein</fullName>
    </submittedName>
</protein>
<proteinExistence type="predicted"/>
<feature type="non-terminal residue" evidence="2">
    <location>
        <position position="1"/>
    </location>
</feature>
<organism evidence="2 3">
    <name type="scientific">Methylopila musalis</name>
    <dbReference type="NCBI Taxonomy" id="1134781"/>
    <lineage>
        <taxon>Bacteria</taxon>
        <taxon>Pseudomonadati</taxon>
        <taxon>Pseudomonadota</taxon>
        <taxon>Alphaproteobacteria</taxon>
        <taxon>Hyphomicrobiales</taxon>
        <taxon>Methylopilaceae</taxon>
        <taxon>Methylopila</taxon>
    </lineage>
</organism>
<keyword evidence="3" id="KW-1185">Reference proteome</keyword>
<evidence type="ECO:0000313" key="3">
    <source>
        <dbReference type="Proteomes" id="UP001597171"/>
    </source>
</evidence>
<accession>A0ABW3Z938</accession>
<gene>
    <name evidence="2" type="ORF">ACFQ4O_10720</name>
</gene>
<evidence type="ECO:0000313" key="2">
    <source>
        <dbReference type="EMBL" id="MFD1332470.1"/>
    </source>
</evidence>
<dbReference type="Gene3D" id="1.10.287.1490">
    <property type="match status" value="1"/>
</dbReference>
<dbReference type="Proteomes" id="UP001597171">
    <property type="component" value="Unassembled WGS sequence"/>
</dbReference>
<keyword evidence="1" id="KW-0472">Membrane</keyword>
<keyword evidence="1" id="KW-1133">Transmembrane helix</keyword>
<reference evidence="3" key="1">
    <citation type="journal article" date="2019" name="Int. J. Syst. Evol. Microbiol.">
        <title>The Global Catalogue of Microorganisms (GCM) 10K type strain sequencing project: providing services to taxonomists for standard genome sequencing and annotation.</title>
        <authorList>
            <consortium name="The Broad Institute Genomics Platform"/>
            <consortium name="The Broad Institute Genome Sequencing Center for Infectious Disease"/>
            <person name="Wu L."/>
            <person name="Ma J."/>
        </authorList>
    </citation>
    <scope>NUCLEOTIDE SEQUENCE [LARGE SCALE GENOMIC DNA]</scope>
    <source>
        <strain evidence="3">CCUG 61696</strain>
    </source>
</reference>
<dbReference type="EMBL" id="JBHTMX010000089">
    <property type="protein sequence ID" value="MFD1332470.1"/>
    <property type="molecule type" value="Genomic_DNA"/>
</dbReference>